<gene>
    <name evidence="1" type="ORF">WMSIL1_LOCUS13172</name>
</gene>
<sequence>DVSNCQPYCDLGCPSINVVCPQVAHPHRSKKLTKFTSDDSCRGTADLAILGTSPVNTIPSLSYNLPAQLKYTYNYVLTRVLIQVTNVIILSTYTERRHVSDTSSFASFFPQFSLLLGSLYYS</sequence>
<dbReference type="EMBL" id="CABIJS010000690">
    <property type="protein sequence ID" value="VUZ55282.1"/>
    <property type="molecule type" value="Genomic_DNA"/>
</dbReference>
<proteinExistence type="predicted"/>
<dbReference type="AlphaFoldDB" id="A0A564Z785"/>
<feature type="non-terminal residue" evidence="1">
    <location>
        <position position="1"/>
    </location>
</feature>
<organism evidence="1 2">
    <name type="scientific">Hymenolepis diminuta</name>
    <name type="common">Rat tapeworm</name>
    <dbReference type="NCBI Taxonomy" id="6216"/>
    <lineage>
        <taxon>Eukaryota</taxon>
        <taxon>Metazoa</taxon>
        <taxon>Spiralia</taxon>
        <taxon>Lophotrochozoa</taxon>
        <taxon>Platyhelminthes</taxon>
        <taxon>Cestoda</taxon>
        <taxon>Eucestoda</taxon>
        <taxon>Cyclophyllidea</taxon>
        <taxon>Hymenolepididae</taxon>
        <taxon>Hymenolepis</taxon>
    </lineage>
</organism>
<keyword evidence="2" id="KW-1185">Reference proteome</keyword>
<name>A0A564Z785_HYMDI</name>
<dbReference type="Proteomes" id="UP000321570">
    <property type="component" value="Unassembled WGS sequence"/>
</dbReference>
<evidence type="ECO:0000313" key="1">
    <source>
        <dbReference type="EMBL" id="VUZ55282.1"/>
    </source>
</evidence>
<evidence type="ECO:0000313" key="2">
    <source>
        <dbReference type="Proteomes" id="UP000321570"/>
    </source>
</evidence>
<reference evidence="1 2" key="1">
    <citation type="submission" date="2019-07" db="EMBL/GenBank/DDBJ databases">
        <authorList>
            <person name="Jastrzebski P J."/>
            <person name="Paukszto L."/>
            <person name="Jastrzebski P J."/>
        </authorList>
    </citation>
    <scope>NUCLEOTIDE SEQUENCE [LARGE SCALE GENOMIC DNA]</scope>
    <source>
        <strain evidence="1 2">WMS-il1</strain>
    </source>
</reference>
<protein>
    <submittedName>
        <fullName evidence="1">Uncharacterized protein</fullName>
    </submittedName>
</protein>
<accession>A0A564Z785</accession>